<evidence type="ECO:0000313" key="7">
    <source>
        <dbReference type="Proteomes" id="UP000324831"/>
    </source>
</evidence>
<sequence length="212" mass="23865">MKSISSLINQLTKGNWEWKTLGEIAIDIYRGNGVDNSQIGTGSYPCTTYGSISNAFSVWFDKCNFTVDPSLIKNPKYFEYGTLLLVAASQVMRCIADCCAYLGKEKAIAGGNMFLLTHNQNPKYLSYALSTHHAKLQKQKYAKKGAIASISKNDLKKIKIPLPPLEIQEQIANALDHLREICEDLEKGIPKEIKLANKRYEYYRDFLITGKN</sequence>
<proteinExistence type="inferred from homology"/>
<organism evidence="6 7">
    <name type="scientific">Candidatus Mycoplasma haematohominis</name>
    <dbReference type="NCBI Taxonomy" id="1494318"/>
    <lineage>
        <taxon>Bacteria</taxon>
        <taxon>Bacillati</taxon>
        <taxon>Mycoplasmatota</taxon>
        <taxon>Mollicutes</taxon>
        <taxon>Mycoplasmataceae</taxon>
        <taxon>Mycoplasma</taxon>
    </lineage>
</organism>
<dbReference type="Pfam" id="PF01420">
    <property type="entry name" value="Methylase_S"/>
    <property type="match status" value="1"/>
</dbReference>
<keyword evidence="2" id="KW-0680">Restriction system</keyword>
<evidence type="ECO:0000256" key="1">
    <source>
        <dbReference type="ARBA" id="ARBA00010923"/>
    </source>
</evidence>
<name>A0A478FR18_9MOLU</name>
<dbReference type="EMBL" id="BIMN01000008">
    <property type="protein sequence ID" value="GCE64038.1"/>
    <property type="molecule type" value="Genomic_DNA"/>
</dbReference>
<protein>
    <submittedName>
        <fullName evidence="6">Putative type-1 restriction enzyme specificity protein MPN_089</fullName>
    </submittedName>
</protein>
<evidence type="ECO:0000256" key="3">
    <source>
        <dbReference type="ARBA" id="ARBA00023125"/>
    </source>
</evidence>
<dbReference type="Gene3D" id="3.90.220.20">
    <property type="entry name" value="DNA methylase specificity domains"/>
    <property type="match status" value="1"/>
</dbReference>
<gene>
    <name evidence="6" type="ORF">MHSWG343_10460</name>
</gene>
<dbReference type="GO" id="GO:0009307">
    <property type="term" value="P:DNA restriction-modification system"/>
    <property type="evidence" value="ECO:0007669"/>
    <property type="project" value="UniProtKB-KW"/>
</dbReference>
<feature type="domain" description="Type I restriction modification DNA specificity" evidence="5">
    <location>
        <begin position="15"/>
        <end position="194"/>
    </location>
</feature>
<dbReference type="SUPFAM" id="SSF116734">
    <property type="entry name" value="DNA methylase specificity domain"/>
    <property type="match status" value="1"/>
</dbReference>
<evidence type="ECO:0000256" key="4">
    <source>
        <dbReference type="ARBA" id="ARBA00038652"/>
    </source>
</evidence>
<dbReference type="AlphaFoldDB" id="A0A478FR18"/>
<comment type="subunit">
    <text evidence="4">The methyltransferase is composed of M and S polypeptides.</text>
</comment>
<accession>A0A478FR18</accession>
<dbReference type="InterPro" id="IPR044946">
    <property type="entry name" value="Restrct_endonuc_typeI_TRD_sf"/>
</dbReference>
<dbReference type="Proteomes" id="UP000324831">
    <property type="component" value="Unassembled WGS sequence"/>
</dbReference>
<dbReference type="GO" id="GO:0003677">
    <property type="term" value="F:DNA binding"/>
    <property type="evidence" value="ECO:0007669"/>
    <property type="project" value="UniProtKB-KW"/>
</dbReference>
<dbReference type="PANTHER" id="PTHR43140:SF1">
    <property type="entry name" value="TYPE I RESTRICTION ENZYME ECOKI SPECIFICITY SUBUNIT"/>
    <property type="match status" value="1"/>
</dbReference>
<comment type="caution">
    <text evidence="6">The sequence shown here is derived from an EMBL/GenBank/DDBJ whole genome shotgun (WGS) entry which is preliminary data.</text>
</comment>
<dbReference type="PANTHER" id="PTHR43140">
    <property type="entry name" value="TYPE-1 RESTRICTION ENZYME ECOKI SPECIFICITY PROTEIN"/>
    <property type="match status" value="1"/>
</dbReference>
<keyword evidence="3" id="KW-0238">DNA-binding</keyword>
<evidence type="ECO:0000313" key="6">
    <source>
        <dbReference type="EMBL" id="GCE64038.1"/>
    </source>
</evidence>
<dbReference type="InterPro" id="IPR000055">
    <property type="entry name" value="Restrct_endonuc_typeI_TRD"/>
</dbReference>
<evidence type="ECO:0000259" key="5">
    <source>
        <dbReference type="Pfam" id="PF01420"/>
    </source>
</evidence>
<evidence type="ECO:0000256" key="2">
    <source>
        <dbReference type="ARBA" id="ARBA00022747"/>
    </source>
</evidence>
<reference evidence="6 7" key="1">
    <citation type="submission" date="2019-01" db="EMBL/GenBank/DDBJ databases">
        <title>Draft genome sequences of Candidatus Mycoplasma haemohominis SWG34-3 identified from a patient with pyrexia, anemia and liver dysfunction.</title>
        <authorList>
            <person name="Sekizuka T."/>
            <person name="Hattori N."/>
            <person name="Katano H."/>
            <person name="Takuma T."/>
            <person name="Ito T."/>
            <person name="Arai N."/>
            <person name="Yanai R."/>
            <person name="Ishii S."/>
            <person name="Miura Y."/>
            <person name="Tokunaga T."/>
            <person name="Watanabe H."/>
            <person name="Nomura N."/>
            <person name="Eguchi J."/>
            <person name="Arai T."/>
            <person name="Hasegawa H."/>
            <person name="Nakamaki T."/>
            <person name="Wakita T."/>
            <person name="Niki Y."/>
            <person name="Kuroda M."/>
        </authorList>
    </citation>
    <scope>NUCLEOTIDE SEQUENCE [LARGE SCALE GENOMIC DNA]</scope>
    <source>
        <strain evidence="6">SWG34-3</strain>
    </source>
</reference>
<dbReference type="InterPro" id="IPR051212">
    <property type="entry name" value="Type-I_RE_S_subunit"/>
</dbReference>
<dbReference type="RefSeq" id="WP_216083032.1">
    <property type="nucleotide sequence ID" value="NZ_CACTIB010000012.1"/>
</dbReference>
<comment type="similarity">
    <text evidence="1">Belongs to the type-I restriction system S methylase family.</text>
</comment>